<dbReference type="OrthoDB" id="9789181at2"/>
<dbReference type="SUPFAM" id="SSF52172">
    <property type="entry name" value="CheY-like"/>
    <property type="match status" value="1"/>
</dbReference>
<dbReference type="PROSITE" id="PS50110">
    <property type="entry name" value="RESPONSE_REGULATORY"/>
    <property type="match status" value="1"/>
</dbReference>
<gene>
    <name evidence="4" type="ORF">SAMN05421640_0264</name>
</gene>
<dbReference type="Pfam" id="PF00072">
    <property type="entry name" value="Response_reg"/>
    <property type="match status" value="1"/>
</dbReference>
<dbReference type="Proteomes" id="UP000198393">
    <property type="component" value="Unassembled WGS sequence"/>
</dbReference>
<proteinExistence type="predicted"/>
<protein>
    <submittedName>
        <fullName evidence="4">Response regulator receiver domain-containing protein</fullName>
    </submittedName>
</protein>
<accession>A0A239EPN3</accession>
<dbReference type="PANTHER" id="PTHR44591:SF19">
    <property type="entry name" value="TWO-COMPONENT RESPONSE REGULATOR-RELATED"/>
    <property type="match status" value="1"/>
</dbReference>
<reference evidence="4 5" key="1">
    <citation type="submission" date="2017-06" db="EMBL/GenBank/DDBJ databases">
        <authorList>
            <person name="Kim H.J."/>
            <person name="Triplett B.A."/>
        </authorList>
    </citation>
    <scope>NUCLEOTIDE SEQUENCE [LARGE SCALE GENOMIC DNA]</scope>
    <source>
        <strain evidence="4 5">DSM 19307</strain>
    </source>
</reference>
<dbReference type="GO" id="GO:0000160">
    <property type="term" value="P:phosphorelay signal transduction system"/>
    <property type="evidence" value="ECO:0007669"/>
    <property type="project" value="InterPro"/>
</dbReference>
<dbReference type="SMART" id="SM00448">
    <property type="entry name" value="REC"/>
    <property type="match status" value="1"/>
</dbReference>
<evidence type="ECO:0000256" key="1">
    <source>
        <dbReference type="ARBA" id="ARBA00022553"/>
    </source>
</evidence>
<keyword evidence="5" id="KW-1185">Reference proteome</keyword>
<feature type="modified residue" description="4-aspartylphosphate" evidence="2">
    <location>
        <position position="54"/>
    </location>
</feature>
<dbReference type="InterPro" id="IPR050595">
    <property type="entry name" value="Bact_response_regulator"/>
</dbReference>
<evidence type="ECO:0000313" key="5">
    <source>
        <dbReference type="Proteomes" id="UP000198393"/>
    </source>
</evidence>
<evidence type="ECO:0000259" key="3">
    <source>
        <dbReference type="PROSITE" id="PS50110"/>
    </source>
</evidence>
<dbReference type="AlphaFoldDB" id="A0A239EPN3"/>
<evidence type="ECO:0000256" key="2">
    <source>
        <dbReference type="PROSITE-ProRule" id="PRU00169"/>
    </source>
</evidence>
<dbReference type="InterPro" id="IPR011006">
    <property type="entry name" value="CheY-like_superfamily"/>
</dbReference>
<organism evidence="4 5">
    <name type="scientific">Ekhidna lutea</name>
    <dbReference type="NCBI Taxonomy" id="447679"/>
    <lineage>
        <taxon>Bacteria</taxon>
        <taxon>Pseudomonadati</taxon>
        <taxon>Bacteroidota</taxon>
        <taxon>Cytophagia</taxon>
        <taxon>Cytophagales</taxon>
        <taxon>Reichenbachiellaceae</taxon>
        <taxon>Ekhidna</taxon>
    </lineage>
</organism>
<dbReference type="Gene3D" id="3.40.50.2300">
    <property type="match status" value="1"/>
</dbReference>
<dbReference type="RefSeq" id="WP_089355040.1">
    <property type="nucleotide sequence ID" value="NZ_FZPD01000001.1"/>
</dbReference>
<dbReference type="EMBL" id="FZPD01000001">
    <property type="protein sequence ID" value="SNS46605.1"/>
    <property type="molecule type" value="Genomic_DNA"/>
</dbReference>
<feature type="domain" description="Response regulatory" evidence="3">
    <location>
        <begin position="4"/>
        <end position="120"/>
    </location>
</feature>
<name>A0A239EPN3_EKHLU</name>
<dbReference type="PANTHER" id="PTHR44591">
    <property type="entry name" value="STRESS RESPONSE REGULATOR PROTEIN 1"/>
    <property type="match status" value="1"/>
</dbReference>
<evidence type="ECO:0000313" key="4">
    <source>
        <dbReference type="EMBL" id="SNS46605.1"/>
    </source>
</evidence>
<dbReference type="InterPro" id="IPR001789">
    <property type="entry name" value="Sig_transdc_resp-reg_receiver"/>
</dbReference>
<keyword evidence="1 2" id="KW-0597">Phosphoprotein</keyword>
<sequence length="120" mass="14055">MRRTILFVDDELINLFVLEKRFEKDYDVLTAQSAAEAFEKISENQNRIDAIISDLRMPEMDGLQFINKIKPALLDIPCFLLTGFDSDEVIEKSIELKKIQHAFRKPFDYGEIDRMLKEVL</sequence>